<sequence>MTAAATATRPPDTGVRFSLVELDLLATHAGTPFPFPLRVPRFGRIEGEREVLLAAAGVTLRSRGLAGERGPLGVAAEVVSALRHHRSTVDMVLTSPGGVLGVLVLVYRSWALICTQQVSGDLAANGVSVRRVAQGSLVEELTALVPVVEGAVTMPITVEPVTAMPGGADPAVLGELAAVLPELTGAGQLGATRRGADGSTRRGAELSWLDGPRGRVRVDRTADGWFSVNPLRPKDLGLALTTVATIARRDDDGR</sequence>
<reference evidence="5 6" key="1">
    <citation type="submission" date="2016-10" db="EMBL/GenBank/DDBJ databases">
        <title>The Draft Genome Sequence of Actinokineospora bangkokensis 44EHWT reveals the biosynthetic pathway of antifungal compounds Thailandins with unusual extender unit butylmalonyl-CoA.</title>
        <authorList>
            <person name="Greule A."/>
            <person name="Intra B."/>
            <person name="Flemming S."/>
            <person name="Rommel M.G."/>
            <person name="Panbangred W."/>
            <person name="Bechthold A."/>
        </authorList>
    </citation>
    <scope>NUCLEOTIDE SEQUENCE [LARGE SCALE GENOMIC DNA]</scope>
    <source>
        <strain evidence="5 6">44EHW</strain>
    </source>
</reference>
<evidence type="ECO:0000313" key="5">
    <source>
        <dbReference type="EMBL" id="OLR92224.1"/>
    </source>
</evidence>
<dbReference type="STRING" id="1193682.BJP25_23165"/>
<accession>A0A1Q9LJQ2</accession>
<evidence type="ECO:0000256" key="1">
    <source>
        <dbReference type="ARBA" id="ARBA00004496"/>
    </source>
</evidence>
<comment type="caution">
    <text evidence="5">The sequence shown here is derived from an EMBL/GenBank/DDBJ whole genome shotgun (WGS) entry which is preliminary data.</text>
</comment>
<gene>
    <name evidence="5" type="ORF">BJP25_23165</name>
</gene>
<dbReference type="Proteomes" id="UP000186040">
    <property type="component" value="Unassembled WGS sequence"/>
</dbReference>
<comment type="similarity">
    <text evidence="2">Belongs to the EspG family.</text>
</comment>
<evidence type="ECO:0000256" key="2">
    <source>
        <dbReference type="ARBA" id="ARBA00006411"/>
    </source>
</evidence>
<keyword evidence="3" id="KW-0963">Cytoplasm</keyword>
<evidence type="ECO:0000256" key="3">
    <source>
        <dbReference type="ARBA" id="ARBA00022490"/>
    </source>
</evidence>
<dbReference type="AlphaFoldDB" id="A0A1Q9LJQ2"/>
<dbReference type="OrthoDB" id="3680115at2"/>
<evidence type="ECO:0000313" key="6">
    <source>
        <dbReference type="Proteomes" id="UP000186040"/>
    </source>
</evidence>
<organism evidence="5 6">
    <name type="scientific">Actinokineospora bangkokensis</name>
    <dbReference type="NCBI Taxonomy" id="1193682"/>
    <lineage>
        <taxon>Bacteria</taxon>
        <taxon>Bacillati</taxon>
        <taxon>Actinomycetota</taxon>
        <taxon>Actinomycetes</taxon>
        <taxon>Pseudonocardiales</taxon>
        <taxon>Pseudonocardiaceae</taxon>
        <taxon>Actinokineospora</taxon>
    </lineage>
</organism>
<evidence type="ECO:0008006" key="7">
    <source>
        <dbReference type="Google" id="ProtNLM"/>
    </source>
</evidence>
<dbReference type="RefSeq" id="WP_075976113.1">
    <property type="nucleotide sequence ID" value="NZ_MKQR01000017.1"/>
</dbReference>
<name>A0A1Q9LJQ2_9PSEU</name>
<comment type="subcellular location">
    <subcellularLocation>
        <location evidence="1">Cytoplasm</location>
    </subcellularLocation>
</comment>
<keyword evidence="4" id="KW-0143">Chaperone</keyword>
<dbReference type="InterPro" id="IPR025734">
    <property type="entry name" value="EspG"/>
</dbReference>
<evidence type="ECO:0000256" key="4">
    <source>
        <dbReference type="ARBA" id="ARBA00023186"/>
    </source>
</evidence>
<dbReference type="Pfam" id="PF14011">
    <property type="entry name" value="ESX-1_EspG"/>
    <property type="match status" value="1"/>
</dbReference>
<proteinExistence type="inferred from homology"/>
<protein>
    <recommendedName>
        <fullName evidence="7">ESX secretion-associated protein EspG</fullName>
    </recommendedName>
</protein>
<keyword evidence="6" id="KW-1185">Reference proteome</keyword>
<dbReference type="EMBL" id="MKQR01000017">
    <property type="protein sequence ID" value="OLR92224.1"/>
    <property type="molecule type" value="Genomic_DNA"/>
</dbReference>